<dbReference type="AlphaFoldDB" id="A0AAD8PUI4"/>
<feature type="region of interest" description="Disordered" evidence="1">
    <location>
        <begin position="85"/>
        <end position="110"/>
    </location>
</feature>
<evidence type="ECO:0000313" key="2">
    <source>
        <dbReference type="EMBL" id="KAK1584914.1"/>
    </source>
</evidence>
<protein>
    <submittedName>
        <fullName evidence="2">Uncharacterized protein</fullName>
    </submittedName>
</protein>
<evidence type="ECO:0000313" key="3">
    <source>
        <dbReference type="Proteomes" id="UP001230504"/>
    </source>
</evidence>
<evidence type="ECO:0000256" key="1">
    <source>
        <dbReference type="SAM" id="MobiDB-lite"/>
    </source>
</evidence>
<dbReference type="EMBL" id="JAHLJV010000049">
    <property type="protein sequence ID" value="KAK1584914.1"/>
    <property type="molecule type" value="Genomic_DNA"/>
</dbReference>
<comment type="caution">
    <text evidence="2">The sequence shown here is derived from an EMBL/GenBank/DDBJ whole genome shotgun (WGS) entry which is preliminary data.</text>
</comment>
<gene>
    <name evidence="2" type="ORF">LY79DRAFT_581376</name>
</gene>
<reference evidence="2" key="1">
    <citation type="submission" date="2021-06" db="EMBL/GenBank/DDBJ databases">
        <title>Comparative genomics, transcriptomics and evolutionary studies reveal genomic signatures of adaptation to plant cell wall in hemibiotrophic fungi.</title>
        <authorList>
            <consortium name="DOE Joint Genome Institute"/>
            <person name="Baroncelli R."/>
            <person name="Diaz J.F."/>
            <person name="Benocci T."/>
            <person name="Peng M."/>
            <person name="Battaglia E."/>
            <person name="Haridas S."/>
            <person name="Andreopoulos W."/>
            <person name="Labutti K."/>
            <person name="Pangilinan J."/>
            <person name="Floch G.L."/>
            <person name="Makela M.R."/>
            <person name="Henrissat B."/>
            <person name="Grigoriev I.V."/>
            <person name="Crouch J.A."/>
            <person name="De Vries R.P."/>
            <person name="Sukno S.A."/>
            <person name="Thon M.R."/>
        </authorList>
    </citation>
    <scope>NUCLEOTIDE SEQUENCE</scope>
    <source>
        <strain evidence="2">CBS 125086</strain>
    </source>
</reference>
<dbReference type="Proteomes" id="UP001230504">
    <property type="component" value="Unassembled WGS sequence"/>
</dbReference>
<accession>A0AAD8PUI4</accession>
<name>A0AAD8PUI4_9PEZI</name>
<proteinExistence type="predicted"/>
<keyword evidence="3" id="KW-1185">Reference proteome</keyword>
<organism evidence="2 3">
    <name type="scientific">Colletotrichum navitas</name>
    <dbReference type="NCBI Taxonomy" id="681940"/>
    <lineage>
        <taxon>Eukaryota</taxon>
        <taxon>Fungi</taxon>
        <taxon>Dikarya</taxon>
        <taxon>Ascomycota</taxon>
        <taxon>Pezizomycotina</taxon>
        <taxon>Sordariomycetes</taxon>
        <taxon>Hypocreomycetidae</taxon>
        <taxon>Glomerellales</taxon>
        <taxon>Glomerellaceae</taxon>
        <taxon>Colletotrichum</taxon>
        <taxon>Colletotrichum graminicola species complex</taxon>
    </lineage>
</organism>
<feature type="region of interest" description="Disordered" evidence="1">
    <location>
        <begin position="266"/>
        <end position="314"/>
    </location>
</feature>
<feature type="compositionally biased region" description="Basic and acidic residues" evidence="1">
    <location>
        <begin position="285"/>
        <end position="310"/>
    </location>
</feature>
<feature type="region of interest" description="Disordered" evidence="1">
    <location>
        <begin position="186"/>
        <end position="206"/>
    </location>
</feature>
<sequence>MLLYYGLADTASSGLSRPLAASVVGRSHVTADGGFCGRKTNILGHVVSVPAPAWASAAPCSTSACFSDRSSSAFLIRRHLLMAQMDKQSTTRQTSPTPRPTPSLIDREMDEGGKRDHVLGRGAVKLGLGDGHLRVGEVEDHVCLLEHAAAEYICDGDVQYQPVGSIELHDDMSGGSLDRGAWYESTEKIGTPTGTGKKPNVLGKSGSQRLYAGEVMTPSLTKRSAVGQDARLRHESAITRGPGLNTAVGGSGGDQVRLASIRQMNLNLNRSHGSPGSGRKKRRRPHDEEDRERVTDDQQRMMKMREEERIKKKHKLAWQKIFQRDAHEKRHSNSP</sequence>
<dbReference type="GeneID" id="85444429"/>
<dbReference type="RefSeq" id="XP_060411970.1">
    <property type="nucleotide sequence ID" value="XM_060560189.1"/>
</dbReference>